<dbReference type="PROSITE" id="PS51782">
    <property type="entry name" value="LYSM"/>
    <property type="match status" value="1"/>
</dbReference>
<dbReference type="OrthoDB" id="4169865at2759"/>
<proteinExistence type="predicted"/>
<dbReference type="Gene3D" id="3.10.350.10">
    <property type="entry name" value="LysM domain"/>
    <property type="match status" value="1"/>
</dbReference>
<feature type="chain" id="PRO_5002951378" evidence="3">
    <location>
        <begin position="18"/>
        <end position="594"/>
    </location>
</feature>
<dbReference type="InterPro" id="IPR036779">
    <property type="entry name" value="LysM_dom_sf"/>
</dbReference>
<dbReference type="CDD" id="cd00118">
    <property type="entry name" value="LysM"/>
    <property type="match status" value="1"/>
</dbReference>
<gene>
    <name evidence="5" type="ORF">MCYG_01260</name>
</gene>
<dbReference type="PANTHER" id="PTHR47700">
    <property type="entry name" value="V CHITINASE, PUTATIVE (AFU_ORTHOLOGUE AFUA_6G13720)-RELATED"/>
    <property type="match status" value="1"/>
</dbReference>
<dbReference type="InterPro" id="IPR053214">
    <property type="entry name" value="LysM12-like"/>
</dbReference>
<keyword evidence="1" id="KW-0147">Chitin-binding</keyword>
<protein>
    <submittedName>
        <fullName evidence="5">Chitinase</fullName>
    </submittedName>
</protein>
<feature type="domain" description="LysM" evidence="4">
    <location>
        <begin position="334"/>
        <end position="380"/>
    </location>
</feature>
<dbReference type="GO" id="GO:0008061">
    <property type="term" value="F:chitin binding"/>
    <property type="evidence" value="ECO:0007669"/>
    <property type="project" value="UniProtKB-KW"/>
</dbReference>
<dbReference type="HOGENOM" id="CLU_001482_2_0_1"/>
<evidence type="ECO:0000313" key="5">
    <source>
        <dbReference type="EMBL" id="EEQ28372.1"/>
    </source>
</evidence>
<keyword evidence="2" id="KW-0843">Virulence</keyword>
<dbReference type="VEuPathDB" id="FungiDB:MCYG_01260"/>
<organism evidence="5 6">
    <name type="scientific">Arthroderma otae (strain ATCC MYA-4605 / CBS 113480)</name>
    <name type="common">Microsporum canis</name>
    <dbReference type="NCBI Taxonomy" id="554155"/>
    <lineage>
        <taxon>Eukaryota</taxon>
        <taxon>Fungi</taxon>
        <taxon>Dikarya</taxon>
        <taxon>Ascomycota</taxon>
        <taxon>Pezizomycotina</taxon>
        <taxon>Eurotiomycetes</taxon>
        <taxon>Eurotiomycetidae</taxon>
        <taxon>Onygenales</taxon>
        <taxon>Arthrodermataceae</taxon>
        <taxon>Microsporum</taxon>
    </lineage>
</organism>
<dbReference type="InterPro" id="IPR018392">
    <property type="entry name" value="LysM"/>
</dbReference>
<evidence type="ECO:0000313" key="6">
    <source>
        <dbReference type="Proteomes" id="UP000002035"/>
    </source>
</evidence>
<dbReference type="AlphaFoldDB" id="C5FEP8"/>
<evidence type="ECO:0000256" key="3">
    <source>
        <dbReference type="SAM" id="SignalP"/>
    </source>
</evidence>
<dbReference type="GeneID" id="9228776"/>
<accession>C5FEP8</accession>
<feature type="signal peptide" evidence="3">
    <location>
        <begin position="1"/>
        <end position="17"/>
    </location>
</feature>
<dbReference type="STRING" id="554155.C5FEP8"/>
<dbReference type="EMBL" id="DS995701">
    <property type="protein sequence ID" value="EEQ28372.1"/>
    <property type="molecule type" value="Genomic_DNA"/>
</dbReference>
<reference evidence="6" key="1">
    <citation type="journal article" date="2012" name="MBio">
        <title>Comparative genome analysis of Trichophyton rubrum and related dermatophytes reveals candidate genes involved in infection.</title>
        <authorList>
            <person name="Martinez D.A."/>
            <person name="Oliver B.G."/>
            <person name="Graeser Y."/>
            <person name="Goldberg J.M."/>
            <person name="Li W."/>
            <person name="Martinez-Rossi N.M."/>
            <person name="Monod M."/>
            <person name="Shelest E."/>
            <person name="Barton R.C."/>
            <person name="Birch E."/>
            <person name="Brakhage A.A."/>
            <person name="Chen Z."/>
            <person name="Gurr S.J."/>
            <person name="Heiman D."/>
            <person name="Heitman J."/>
            <person name="Kosti I."/>
            <person name="Rossi A."/>
            <person name="Saif S."/>
            <person name="Samalova M."/>
            <person name="Saunders C.W."/>
            <person name="Shea T."/>
            <person name="Summerbell R.C."/>
            <person name="Xu J."/>
            <person name="Young S."/>
            <person name="Zeng Q."/>
            <person name="Birren B.W."/>
            <person name="Cuomo C.A."/>
            <person name="White T.C."/>
        </authorList>
    </citation>
    <scope>NUCLEOTIDE SEQUENCE [LARGE SCALE GENOMIC DNA]</scope>
    <source>
        <strain evidence="6">ATCC MYA-4605 / CBS 113480</strain>
    </source>
</reference>
<dbReference type="eggNOG" id="KOG2806">
    <property type="taxonomic scope" value="Eukaryota"/>
</dbReference>
<dbReference type="PANTHER" id="PTHR47700:SF2">
    <property type="entry name" value="CHITINASE"/>
    <property type="match status" value="1"/>
</dbReference>
<dbReference type="RefSeq" id="XP_002851156.1">
    <property type="nucleotide sequence ID" value="XM_002851110.1"/>
</dbReference>
<dbReference type="Pfam" id="PF01476">
    <property type="entry name" value="LysM"/>
    <property type="match status" value="1"/>
</dbReference>
<evidence type="ECO:0000256" key="1">
    <source>
        <dbReference type="ARBA" id="ARBA00022669"/>
    </source>
</evidence>
<keyword evidence="3" id="KW-0732">Signal</keyword>
<name>C5FEP8_ARTOC</name>
<keyword evidence="6" id="KW-1185">Reference proteome</keyword>
<sequence>MRSVTAALLWASSLAHAAINLDGSHATKPLSKDDPSPIGDPTTYYPDQHDCPLPCVDYANTHSWIPYFSVARLHRCHEPMLLQFSITQPLDDSASTILIRSCNAGNASSPAILRAAKPVPNPKHSKDLFQRSLETAPACITTGTEVPEKLQLAVGNGTEQDNSGERYGGHIGGLLDNMEKFFSAKDNCDENVLFSYHNKTVVSVYIGSGLGKATAQSALKALASRLRNGDTVSNVVVQLCGRGRQPERVFGISIDTTGNLAAVQKAALEWSKGKCVLDLESVGELTGAKVMDIVGTIGNTTTVSHRDTHKSRRLLRTIHNLLHRSFLGKRDAHRQIQVMPGDSCSSLAIRCKISSYDFLQYNPKPNLCSTGLQVGSYVWCSAGDQHEPPKPPALQARNGDTCDAIARKNSTEIKKISGPPSAFQRIGYYEAYGLKCDCLWLKAKDANTNSSYTHIHWGFAGIEPDTWKPVIMEGKRAARNWKGACFFGPVRELSNSEFAVKVKAARITSTVANNAMTRTYALVTVTSRPEFLFDSWEQSANPPFNDGLNDNPCWPSGIAAADPGFALLTYDPYYNGQLPPYNYRIPYVKGSNGS</sequence>
<evidence type="ECO:0000259" key="4">
    <source>
        <dbReference type="PROSITE" id="PS51782"/>
    </source>
</evidence>
<dbReference type="Proteomes" id="UP000002035">
    <property type="component" value="Unassembled WGS sequence"/>
</dbReference>
<evidence type="ECO:0000256" key="2">
    <source>
        <dbReference type="ARBA" id="ARBA00023026"/>
    </source>
</evidence>